<dbReference type="CDD" id="cd07023">
    <property type="entry name" value="S49_Sppa_N_C"/>
    <property type="match status" value="1"/>
</dbReference>
<feature type="region of interest" description="Disordered" evidence="5">
    <location>
        <begin position="872"/>
        <end position="896"/>
    </location>
</feature>
<dbReference type="Proteomes" id="UP000002139">
    <property type="component" value="Chromosome"/>
</dbReference>
<keyword evidence="8" id="KW-1185">Reference proteome</keyword>
<gene>
    <name evidence="7" type="primary">sppA2</name>
    <name evidence="7" type="ordered locus">sce8336</name>
</gene>
<evidence type="ECO:0000256" key="1">
    <source>
        <dbReference type="ARBA" id="ARBA00008683"/>
    </source>
</evidence>
<evidence type="ECO:0000256" key="2">
    <source>
        <dbReference type="ARBA" id="ARBA00022670"/>
    </source>
</evidence>
<dbReference type="SUPFAM" id="SSF52096">
    <property type="entry name" value="ClpP/crotonase"/>
    <property type="match status" value="2"/>
</dbReference>
<protein>
    <submittedName>
        <fullName evidence="7">Protease IV</fullName>
        <ecNumber evidence="7">3.4.21.-</ecNumber>
    </submittedName>
</protein>
<dbReference type="Gene3D" id="3.90.226.10">
    <property type="entry name" value="2-enoyl-CoA Hydratase, Chain A, domain 1"/>
    <property type="match status" value="2"/>
</dbReference>
<keyword evidence="2 7" id="KW-0645">Protease</keyword>
<dbReference type="Gene3D" id="6.20.330.10">
    <property type="match status" value="1"/>
</dbReference>
<reference evidence="7 8" key="1">
    <citation type="journal article" date="2007" name="Nat. Biotechnol.">
        <title>Complete genome sequence of the myxobacterium Sorangium cellulosum.</title>
        <authorList>
            <person name="Schneiker S."/>
            <person name="Perlova O."/>
            <person name="Kaiser O."/>
            <person name="Gerth K."/>
            <person name="Alici A."/>
            <person name="Altmeyer M.O."/>
            <person name="Bartels D."/>
            <person name="Bekel T."/>
            <person name="Beyer S."/>
            <person name="Bode E."/>
            <person name="Bode H.B."/>
            <person name="Bolten C.J."/>
            <person name="Choudhuri J.V."/>
            <person name="Doss S."/>
            <person name="Elnakady Y.A."/>
            <person name="Frank B."/>
            <person name="Gaigalat L."/>
            <person name="Goesmann A."/>
            <person name="Groeger C."/>
            <person name="Gross F."/>
            <person name="Jelsbak L."/>
            <person name="Jelsbak L."/>
            <person name="Kalinowski J."/>
            <person name="Kegler C."/>
            <person name="Knauber T."/>
            <person name="Konietzny S."/>
            <person name="Kopp M."/>
            <person name="Krause L."/>
            <person name="Krug D."/>
            <person name="Linke B."/>
            <person name="Mahmud T."/>
            <person name="Martinez-Arias R."/>
            <person name="McHardy A.C."/>
            <person name="Merai M."/>
            <person name="Meyer F."/>
            <person name="Mormann S."/>
            <person name="Munoz-Dorado J."/>
            <person name="Perez J."/>
            <person name="Pradella S."/>
            <person name="Rachid S."/>
            <person name="Raddatz G."/>
            <person name="Rosenau F."/>
            <person name="Rueckert C."/>
            <person name="Sasse F."/>
            <person name="Scharfe M."/>
            <person name="Schuster S.C."/>
            <person name="Suen G."/>
            <person name="Treuner-Lange A."/>
            <person name="Velicer G.J."/>
            <person name="Vorholter F.-J."/>
            <person name="Weissman K.J."/>
            <person name="Welch R.D."/>
            <person name="Wenzel S.C."/>
            <person name="Whitworth D.E."/>
            <person name="Wilhelm S."/>
            <person name="Wittmann C."/>
            <person name="Bloecker H."/>
            <person name="Puehler A."/>
            <person name="Mueller R."/>
        </authorList>
    </citation>
    <scope>NUCLEOTIDE SEQUENCE [LARGE SCALE GENOMIC DNA]</scope>
    <source>
        <strain evidence="8">So ce56</strain>
    </source>
</reference>
<dbReference type="InterPro" id="IPR047272">
    <property type="entry name" value="S49_SppA_C"/>
</dbReference>
<dbReference type="HOGENOM" id="CLU_330352_0_0_7"/>
<dbReference type="InterPro" id="IPR029045">
    <property type="entry name" value="ClpP/crotonase-like_dom_sf"/>
</dbReference>
<feature type="domain" description="Peptidase S49" evidence="6">
    <location>
        <begin position="404"/>
        <end position="546"/>
    </location>
</feature>
<name>A9FT94_SORC5</name>
<dbReference type="OrthoDB" id="9764363at2"/>
<dbReference type="EMBL" id="AM746676">
    <property type="protein sequence ID" value="CAN98506.1"/>
    <property type="molecule type" value="Genomic_DNA"/>
</dbReference>
<dbReference type="InterPro" id="IPR047217">
    <property type="entry name" value="S49_SppA_67K_type_N"/>
</dbReference>
<organism evidence="7 8">
    <name type="scientific">Sorangium cellulosum (strain So ce56)</name>
    <name type="common">Polyangium cellulosum (strain So ce56)</name>
    <dbReference type="NCBI Taxonomy" id="448385"/>
    <lineage>
        <taxon>Bacteria</taxon>
        <taxon>Pseudomonadati</taxon>
        <taxon>Myxococcota</taxon>
        <taxon>Polyangia</taxon>
        <taxon>Polyangiales</taxon>
        <taxon>Polyangiaceae</taxon>
        <taxon>Sorangium</taxon>
    </lineage>
</organism>
<evidence type="ECO:0000259" key="6">
    <source>
        <dbReference type="Pfam" id="PF01343"/>
    </source>
</evidence>
<dbReference type="EC" id="3.4.21.-" evidence="7"/>
<dbReference type="PANTHER" id="PTHR33209">
    <property type="entry name" value="PROTEASE 4"/>
    <property type="match status" value="1"/>
</dbReference>
<evidence type="ECO:0000313" key="8">
    <source>
        <dbReference type="Proteomes" id="UP000002139"/>
    </source>
</evidence>
<dbReference type="Pfam" id="PF01343">
    <property type="entry name" value="Peptidase_S49"/>
    <property type="match status" value="2"/>
</dbReference>
<dbReference type="MEROPS" id="S49.004"/>
<dbReference type="AlphaFoldDB" id="A9FT94"/>
<dbReference type="InterPro" id="IPR004635">
    <property type="entry name" value="Pept_S49_SppA"/>
</dbReference>
<comment type="similarity">
    <text evidence="1">Belongs to the peptidase S49 family.</text>
</comment>
<dbReference type="BioCyc" id="SCEL448385:SCE_RS42710-MONOMER"/>
<dbReference type="PANTHER" id="PTHR33209:SF1">
    <property type="entry name" value="PEPTIDASE S49 DOMAIN-CONTAINING PROTEIN"/>
    <property type="match status" value="1"/>
</dbReference>
<feature type="region of interest" description="Disordered" evidence="5">
    <location>
        <begin position="1"/>
        <end position="26"/>
    </location>
</feature>
<proteinExistence type="inferred from homology"/>
<keyword evidence="4" id="KW-0720">Serine protease</keyword>
<dbReference type="GO" id="GO:0008236">
    <property type="term" value="F:serine-type peptidase activity"/>
    <property type="evidence" value="ECO:0007669"/>
    <property type="project" value="UniProtKB-KW"/>
</dbReference>
<dbReference type="GO" id="GO:0006508">
    <property type="term" value="P:proteolysis"/>
    <property type="evidence" value="ECO:0007669"/>
    <property type="project" value="UniProtKB-KW"/>
</dbReference>
<evidence type="ECO:0000256" key="4">
    <source>
        <dbReference type="ARBA" id="ARBA00022825"/>
    </source>
</evidence>
<dbReference type="KEGG" id="scl:sce8336"/>
<dbReference type="CDD" id="cd07018">
    <property type="entry name" value="S49_SppA_67K_type"/>
    <property type="match status" value="1"/>
</dbReference>
<feature type="domain" description="Peptidase S49" evidence="6">
    <location>
        <begin position="650"/>
        <end position="795"/>
    </location>
</feature>
<dbReference type="STRING" id="448385.sce8336"/>
<dbReference type="NCBIfam" id="TIGR00706">
    <property type="entry name" value="SppA_dom"/>
    <property type="match status" value="1"/>
</dbReference>
<dbReference type="RefSeq" id="WP_012240945.1">
    <property type="nucleotide sequence ID" value="NC_010162.1"/>
</dbReference>
<evidence type="ECO:0000313" key="7">
    <source>
        <dbReference type="EMBL" id="CAN98506.1"/>
    </source>
</evidence>
<dbReference type="InterPro" id="IPR002142">
    <property type="entry name" value="Peptidase_S49"/>
</dbReference>
<dbReference type="eggNOG" id="COG0616">
    <property type="taxonomic scope" value="Bacteria"/>
</dbReference>
<feature type="region of interest" description="Disordered" evidence="5">
    <location>
        <begin position="57"/>
        <end position="81"/>
    </location>
</feature>
<sequence>MNHLPRPQSPARSPRPAPLGRLASAARPVSAARPASVAAALLGLCAGLCALAGPTAARAAPADGPSQPLPDPGKPVASSDDTSAIAVNPANLSFLPGTELRWTWVHTGSASPLPARGHSISLGVPLWYVSTGLRFDFLDPPDAAPAPFDSPSRWIRWGLALDTGPTFAFGTTLGWGSSDAPALDGYFSLTSGVTLRPFTWLSLSAVARDWNRPENRLREAIERSYDFGVAVRPAGGRRALEIGLETSYVENSDPDGSGTWTPRATLGLRVPYVGTLRGDVALRDLTADGGPKIAAMAGLDVNVDELQVSAGGVFGNAITKSGTGFYTGVALRSFSEPGVRLPARVVRVRLDSTPGVRRHTRLLQQLWRLAEDPEVSGVALVLRAEPASSLAHAEEVSDAIRNLRSHGKKVLCHLEDAGGRSLHVCSSADAIAMNPAGGLRFAGMSSSYFYFGGLLNKLGVQADIVRIGAHKLAAEQFARETSTRVGKDDHQALLDQLSDAFLAEVSAGRRIPVPELERRIARGPFLAQEARQSGLVDMLAYDDELGRVIDEVMGRASRVVDDDPPDEAPERWGRSPKVALVYLDGDMIDGESRSIPFVGVKLAGSYTVAGALRRAREDQSVRAVVLRVETGGGSTLAADVILREAILTARVKPLVVSMGSSAASGGYYASVAGAPIFASRSSITGSIGVFYGKVDVTGLLQKLGVSIETFRSSPRADAESLYRPYTDDEREQLGVKVKQFYDRFVARIVENRHMKAEEVDALGRGQVWTGAQALERRLIDRLGGLRQAIAEARRLGQLPDDAPIQSLPEEDTSLLGYALGLVGFSAQAQGELARATIPPVMLDAARALSPFFVFGADRPLARSEFAGEISFGVPTTAREDEPGASAPPASPASKER</sequence>
<evidence type="ECO:0000256" key="5">
    <source>
        <dbReference type="SAM" id="MobiDB-lite"/>
    </source>
</evidence>
<keyword evidence="3 7" id="KW-0378">Hydrolase</keyword>
<accession>A9FT94</accession>
<evidence type="ECO:0000256" key="3">
    <source>
        <dbReference type="ARBA" id="ARBA00022801"/>
    </source>
</evidence>